<protein>
    <recommendedName>
        <fullName evidence="3">PD-(D/E)XK nuclease superfamily protein</fullName>
    </recommendedName>
</protein>
<evidence type="ECO:0000313" key="1">
    <source>
        <dbReference type="EMBL" id="MDQ2070484.1"/>
    </source>
</evidence>
<keyword evidence="2" id="KW-1185">Reference proteome</keyword>
<reference evidence="1 2" key="1">
    <citation type="submission" date="2023-08" db="EMBL/GenBank/DDBJ databases">
        <title>Whole-genome sequencing of halo(alkali)philic microorganisms from hypersaline lakes.</title>
        <authorList>
            <person name="Sorokin D.Y."/>
            <person name="Abbas B."/>
            <person name="Merkel A.Y."/>
        </authorList>
    </citation>
    <scope>NUCLEOTIDE SEQUENCE [LARGE SCALE GENOMIC DNA]</scope>
    <source>
        <strain evidence="1 2">AB-CW4</strain>
    </source>
</reference>
<sequence>MLSQVFNEALQAFFEAEAQNILSGVSERNLCARLAMPLQVFANENGYPGYYADPEYNRKQNGRVKTILDDDMQVVTITCDLILHSRGEVMRKDNLIAIEMKKSERPEEEKISDRSRLRALTKSSFDGVWSYDGEAHPEHVCGYELGYFVELNPENRSYVVQVFKAGELIDEFGGQFGL</sequence>
<dbReference type="RefSeq" id="WP_306728984.1">
    <property type="nucleotide sequence ID" value="NZ_JAVDDT010000007.1"/>
</dbReference>
<evidence type="ECO:0000313" key="2">
    <source>
        <dbReference type="Proteomes" id="UP001239019"/>
    </source>
</evidence>
<name>A0ABU0W9A5_9GAMM</name>
<evidence type="ECO:0008006" key="3">
    <source>
        <dbReference type="Google" id="ProtNLM"/>
    </source>
</evidence>
<organism evidence="1 2">
    <name type="scientific">Natronospira bacteriovora</name>
    <dbReference type="NCBI Taxonomy" id="3069753"/>
    <lineage>
        <taxon>Bacteria</taxon>
        <taxon>Pseudomonadati</taxon>
        <taxon>Pseudomonadota</taxon>
        <taxon>Gammaproteobacteria</taxon>
        <taxon>Natronospirales</taxon>
        <taxon>Natronospiraceae</taxon>
        <taxon>Natronospira</taxon>
    </lineage>
</organism>
<dbReference type="EMBL" id="JAVDDT010000007">
    <property type="protein sequence ID" value="MDQ2070484.1"/>
    <property type="molecule type" value="Genomic_DNA"/>
</dbReference>
<dbReference type="Proteomes" id="UP001239019">
    <property type="component" value="Unassembled WGS sequence"/>
</dbReference>
<accession>A0ABU0W9A5</accession>
<proteinExistence type="predicted"/>
<comment type="caution">
    <text evidence="1">The sequence shown here is derived from an EMBL/GenBank/DDBJ whole genome shotgun (WGS) entry which is preliminary data.</text>
</comment>
<gene>
    <name evidence="1" type="ORF">RBH19_11395</name>
</gene>